<dbReference type="RefSeq" id="WP_311657414.1">
    <property type="nucleotide sequence ID" value="NZ_JAVREX010000006.1"/>
</dbReference>
<name>A0ABU2RKM9_9ACTN</name>
<proteinExistence type="predicted"/>
<accession>A0ABU2RKM9</accession>
<reference evidence="2" key="1">
    <citation type="submission" date="2023-07" db="EMBL/GenBank/DDBJ databases">
        <title>30 novel species of actinomycetes from the DSMZ collection.</title>
        <authorList>
            <person name="Nouioui I."/>
        </authorList>
    </citation>
    <scope>NUCLEOTIDE SEQUENCE [LARGE SCALE GENOMIC DNA]</scope>
    <source>
        <strain evidence="2">DSM 41770</strain>
    </source>
</reference>
<gene>
    <name evidence="1" type="ORF">RM649_17390</name>
</gene>
<keyword evidence="2" id="KW-1185">Reference proteome</keyword>
<organism evidence="1 2">
    <name type="scientific">Streptomyces salyersiae</name>
    <dbReference type="NCBI Taxonomy" id="3075530"/>
    <lineage>
        <taxon>Bacteria</taxon>
        <taxon>Bacillati</taxon>
        <taxon>Actinomycetota</taxon>
        <taxon>Actinomycetes</taxon>
        <taxon>Kitasatosporales</taxon>
        <taxon>Streptomycetaceae</taxon>
        <taxon>Streptomyces</taxon>
    </lineage>
</organism>
<evidence type="ECO:0008006" key="3">
    <source>
        <dbReference type="Google" id="ProtNLM"/>
    </source>
</evidence>
<evidence type="ECO:0000313" key="1">
    <source>
        <dbReference type="EMBL" id="MDT0429406.1"/>
    </source>
</evidence>
<evidence type="ECO:0000313" key="2">
    <source>
        <dbReference type="Proteomes" id="UP001183777"/>
    </source>
</evidence>
<dbReference type="EMBL" id="JAVREX010000006">
    <property type="protein sequence ID" value="MDT0429406.1"/>
    <property type="molecule type" value="Genomic_DNA"/>
</dbReference>
<comment type="caution">
    <text evidence="1">The sequence shown here is derived from an EMBL/GenBank/DDBJ whole genome shotgun (WGS) entry which is preliminary data.</text>
</comment>
<protein>
    <recommendedName>
        <fullName evidence="3">ABC transporter permease</fullName>
    </recommendedName>
</protein>
<sequence>MAREAERHPRVQNLTSAGTALVVTLLPLAVGVLLARAVPVDPMASVNALVTGGGQRARIAPSHLVLRARTRALLARGRTAGVQEDAVPFVRRVRVVRPGARRGGGAAT</sequence>
<dbReference type="Proteomes" id="UP001183777">
    <property type="component" value="Unassembled WGS sequence"/>
</dbReference>